<accession>A0A4R1R7C0</accession>
<dbReference type="SUPFAM" id="SSF53383">
    <property type="entry name" value="PLP-dependent transferases"/>
    <property type="match status" value="1"/>
</dbReference>
<dbReference type="EMBL" id="SLUM01000002">
    <property type="protein sequence ID" value="TCL61420.1"/>
    <property type="molecule type" value="Genomic_DNA"/>
</dbReference>
<dbReference type="GO" id="GO:0019264">
    <property type="term" value="P:glycine biosynthetic process from serine"/>
    <property type="evidence" value="ECO:0007669"/>
    <property type="project" value="UniProtKB-UniRule"/>
</dbReference>
<evidence type="ECO:0000256" key="5">
    <source>
        <dbReference type="ARBA" id="ARBA00022490"/>
    </source>
</evidence>
<dbReference type="GO" id="GO:0032259">
    <property type="term" value="P:methylation"/>
    <property type="evidence" value="ECO:0007669"/>
    <property type="project" value="UniProtKB-KW"/>
</dbReference>
<feature type="domain" description="Serine hydroxymethyltransferase-like" evidence="13">
    <location>
        <begin position="14"/>
        <end position="388"/>
    </location>
</feature>
<comment type="function">
    <text evidence="10">Catalyzes the reversible interconversion of serine and glycine with tetrahydrofolate (THF) serving as the one-carbon carrier. This reaction serves as the major source of one-carbon groups required for the biosynthesis of purines, thymidylate, methionine, and other important biomolecules. Also exhibits THF-independent aldolase activity toward beta-hydroxyamino acids, producing glycine and aldehydes, via a retro-aldol mechanism. Thus, is able to catalyze the cleavage of L-allo-threonine.</text>
</comment>
<dbReference type="InterPro" id="IPR015424">
    <property type="entry name" value="PyrdxlP-dep_Trfase"/>
</dbReference>
<keyword evidence="9 11" id="KW-0663">Pyridoxal phosphate</keyword>
<dbReference type="GO" id="GO:0004372">
    <property type="term" value="F:glycine hydroxymethyltransferase activity"/>
    <property type="evidence" value="ECO:0007669"/>
    <property type="project" value="UniProtKB-UniRule"/>
</dbReference>
<dbReference type="Proteomes" id="UP000295184">
    <property type="component" value="Unassembled WGS sequence"/>
</dbReference>
<name>A0A4R1R7C0_9FIRM</name>
<dbReference type="PIRSF" id="PIRSF000412">
    <property type="entry name" value="SHMT"/>
    <property type="match status" value="1"/>
</dbReference>
<keyword evidence="14" id="KW-0489">Methyltransferase</keyword>
<dbReference type="NCBIfam" id="NF000586">
    <property type="entry name" value="PRK00011.1"/>
    <property type="match status" value="1"/>
</dbReference>
<dbReference type="Gene3D" id="3.40.640.10">
    <property type="entry name" value="Type I PLP-dependent aspartate aminotransferase-like (Major domain)"/>
    <property type="match status" value="1"/>
</dbReference>
<keyword evidence="6 11" id="KW-0554">One-carbon metabolism</keyword>
<dbReference type="UniPathway" id="UPA00193"/>
<proteinExistence type="inferred from homology"/>
<evidence type="ECO:0000256" key="1">
    <source>
        <dbReference type="ARBA" id="ARBA00001933"/>
    </source>
</evidence>
<evidence type="ECO:0000256" key="2">
    <source>
        <dbReference type="ARBA" id="ARBA00004496"/>
    </source>
</evidence>
<sequence length="417" mass="45167">MYQDMMDTIGFVAGQDPELAEAMQRELVRQRQNIELIASENIVSPAVMAAMGTVLTNKYAEGYPAHRYYGGCAYVDQVEQIAIDRACKLFGAKFANVQPHSGAQANLAVYFALLEVGDTILGMDLAAGGHLTHGSPVNMSGKNYHFVPYGVNEEGYLDYDALRQLAREVKPKMIVAGASAYPRAIKFDVLSDIAHEVGAYLMVDMAHIAGLVAGGTHQSPVPYADVVTTTTHKTLRGPRGGLILTNNEDLAKKINKAVFPGTQGGPLEHVIAAKAVCFGEALRPEFKEYARKIVENAQVLADALTARGVKLVSGGTDNHLMLIDLSDEECTGKELEHNLDEVYITANKNSVPGEKRSPFVTSGVRIGTPAVTTRGFGPEEMKVIADCIADCIFDFENKKDQVAARVAELTARFPLYE</sequence>
<evidence type="ECO:0000256" key="8">
    <source>
        <dbReference type="ARBA" id="ARBA00022679"/>
    </source>
</evidence>
<feature type="site" description="Plays an important role in substrate specificity" evidence="11">
    <location>
        <position position="232"/>
    </location>
</feature>
<evidence type="ECO:0000256" key="11">
    <source>
        <dbReference type="HAMAP-Rule" id="MF_00051"/>
    </source>
</evidence>
<dbReference type="InterPro" id="IPR015422">
    <property type="entry name" value="PyrdxlP-dep_Trfase_small"/>
</dbReference>
<dbReference type="OrthoDB" id="9803846at2"/>
<comment type="cofactor">
    <cofactor evidence="1 11 12">
        <name>pyridoxal 5'-phosphate</name>
        <dbReference type="ChEBI" id="CHEBI:597326"/>
    </cofactor>
</comment>
<feature type="binding site" evidence="11">
    <location>
        <begin position="129"/>
        <end position="131"/>
    </location>
    <ligand>
        <name>(6S)-5,6,7,8-tetrahydrofolate</name>
        <dbReference type="ChEBI" id="CHEBI:57453"/>
    </ligand>
</feature>
<comment type="pathway">
    <text evidence="11">Amino-acid biosynthesis; glycine biosynthesis; glycine from L-serine: step 1/1.</text>
</comment>
<dbReference type="Gene3D" id="3.90.1150.10">
    <property type="entry name" value="Aspartate Aminotransferase, domain 1"/>
    <property type="match status" value="1"/>
</dbReference>
<feature type="binding site" evidence="11">
    <location>
        <position position="125"/>
    </location>
    <ligand>
        <name>(6S)-5,6,7,8-tetrahydrofolate</name>
        <dbReference type="ChEBI" id="CHEBI:57453"/>
    </ligand>
</feature>
<dbReference type="HAMAP" id="MF_00051">
    <property type="entry name" value="SHMT"/>
    <property type="match status" value="1"/>
</dbReference>
<dbReference type="GO" id="GO:0030170">
    <property type="term" value="F:pyridoxal phosphate binding"/>
    <property type="evidence" value="ECO:0007669"/>
    <property type="project" value="UniProtKB-UniRule"/>
</dbReference>
<dbReference type="PANTHER" id="PTHR11680:SF35">
    <property type="entry name" value="SERINE HYDROXYMETHYLTRANSFERASE 1"/>
    <property type="match status" value="1"/>
</dbReference>
<comment type="caution">
    <text evidence="14">The sequence shown here is derived from an EMBL/GenBank/DDBJ whole genome shotgun (WGS) entry which is preliminary data.</text>
</comment>
<dbReference type="STRING" id="1650663.GCA_001486665_02994"/>
<feature type="binding site" evidence="11">
    <location>
        <position position="248"/>
    </location>
    <ligand>
        <name>(6S)-5,6,7,8-tetrahydrofolate</name>
        <dbReference type="ChEBI" id="CHEBI:57453"/>
    </ligand>
</feature>
<dbReference type="RefSeq" id="WP_058966331.1">
    <property type="nucleotide sequence ID" value="NZ_CABKVM010000019.1"/>
</dbReference>
<dbReference type="PANTHER" id="PTHR11680">
    <property type="entry name" value="SERINE HYDROXYMETHYLTRANSFERASE"/>
    <property type="match status" value="1"/>
</dbReference>
<organism evidence="14 15">
    <name type="scientific">Allofournierella massiliensis</name>
    <dbReference type="NCBI Taxonomy" id="1650663"/>
    <lineage>
        <taxon>Bacteria</taxon>
        <taxon>Bacillati</taxon>
        <taxon>Bacillota</taxon>
        <taxon>Clostridia</taxon>
        <taxon>Eubacteriales</taxon>
        <taxon>Oscillospiraceae</taxon>
        <taxon>Allofournierella</taxon>
    </lineage>
</organism>
<comment type="pathway">
    <text evidence="11">One-carbon metabolism; tetrahydrofolate interconversion.</text>
</comment>
<dbReference type="GeneID" id="97382511"/>
<dbReference type="InterPro" id="IPR015421">
    <property type="entry name" value="PyrdxlP-dep_Trfase_major"/>
</dbReference>
<dbReference type="GO" id="GO:0005829">
    <property type="term" value="C:cytosol"/>
    <property type="evidence" value="ECO:0007669"/>
    <property type="project" value="TreeGrafter"/>
</dbReference>
<comment type="subcellular location">
    <subcellularLocation>
        <location evidence="2 11">Cytoplasm</location>
    </subcellularLocation>
</comment>
<comment type="subunit">
    <text evidence="4 11">Homodimer.</text>
</comment>
<evidence type="ECO:0000313" key="15">
    <source>
        <dbReference type="Proteomes" id="UP000295184"/>
    </source>
</evidence>
<dbReference type="UniPathway" id="UPA00288">
    <property type="reaction ID" value="UER01023"/>
</dbReference>
<feature type="modified residue" description="N6-(pyridoxal phosphate)lysine" evidence="11 12">
    <location>
        <position position="233"/>
    </location>
</feature>
<dbReference type="PROSITE" id="PS00096">
    <property type="entry name" value="SHMT"/>
    <property type="match status" value="1"/>
</dbReference>
<dbReference type="AlphaFoldDB" id="A0A4R1R7C0"/>
<dbReference type="FunFam" id="3.40.640.10:FF:000001">
    <property type="entry name" value="Serine hydroxymethyltransferase"/>
    <property type="match status" value="1"/>
</dbReference>
<evidence type="ECO:0000256" key="10">
    <source>
        <dbReference type="ARBA" id="ARBA00054606"/>
    </source>
</evidence>
<comment type="similarity">
    <text evidence="3 11">Belongs to the SHMT family.</text>
</comment>
<evidence type="ECO:0000313" key="14">
    <source>
        <dbReference type="EMBL" id="TCL61420.1"/>
    </source>
</evidence>
<keyword evidence="5 11" id="KW-0963">Cytoplasm</keyword>
<dbReference type="EC" id="2.1.2.1" evidence="11"/>
<keyword evidence="7 11" id="KW-0028">Amino-acid biosynthesis</keyword>
<protein>
    <recommendedName>
        <fullName evidence="11">Serine hydroxymethyltransferase</fullName>
        <shortName evidence="11">SHMT</shortName>
        <shortName evidence="11">Serine methylase</shortName>
        <ecNumber evidence="11">2.1.2.1</ecNumber>
    </recommendedName>
</protein>
<dbReference type="InterPro" id="IPR049943">
    <property type="entry name" value="Ser_HO-MeTrfase-like"/>
</dbReference>
<dbReference type="GO" id="GO:0008168">
    <property type="term" value="F:methyltransferase activity"/>
    <property type="evidence" value="ECO:0007669"/>
    <property type="project" value="UniProtKB-KW"/>
</dbReference>
<dbReference type="InterPro" id="IPR019798">
    <property type="entry name" value="Ser_HO-MeTrfase_PLP_BS"/>
</dbReference>
<comment type="catalytic activity">
    <reaction evidence="11">
        <text>(6R)-5,10-methylene-5,6,7,8-tetrahydrofolate + glycine + H2O = (6S)-5,6,7,8-tetrahydrofolate + L-serine</text>
        <dbReference type="Rhea" id="RHEA:15481"/>
        <dbReference type="ChEBI" id="CHEBI:15377"/>
        <dbReference type="ChEBI" id="CHEBI:15636"/>
        <dbReference type="ChEBI" id="CHEBI:33384"/>
        <dbReference type="ChEBI" id="CHEBI:57305"/>
        <dbReference type="ChEBI" id="CHEBI:57453"/>
        <dbReference type="EC" id="2.1.2.1"/>
    </reaction>
</comment>
<evidence type="ECO:0000256" key="6">
    <source>
        <dbReference type="ARBA" id="ARBA00022563"/>
    </source>
</evidence>
<dbReference type="GO" id="GO:0035999">
    <property type="term" value="P:tetrahydrofolate interconversion"/>
    <property type="evidence" value="ECO:0007669"/>
    <property type="project" value="UniProtKB-UniRule"/>
</dbReference>
<dbReference type="CDD" id="cd00378">
    <property type="entry name" value="SHMT"/>
    <property type="match status" value="1"/>
</dbReference>
<dbReference type="InterPro" id="IPR001085">
    <property type="entry name" value="Ser_HO-MeTrfase"/>
</dbReference>
<gene>
    <name evidence="11" type="primary">glyA</name>
    <name evidence="14" type="ORF">EDD77_102159</name>
</gene>
<evidence type="ECO:0000256" key="12">
    <source>
        <dbReference type="PIRSR" id="PIRSR000412-50"/>
    </source>
</evidence>
<feature type="binding site" evidence="11">
    <location>
        <begin position="357"/>
        <end position="359"/>
    </location>
    <ligand>
        <name>(6S)-5,6,7,8-tetrahydrofolate</name>
        <dbReference type="ChEBI" id="CHEBI:57453"/>
    </ligand>
</feature>
<evidence type="ECO:0000256" key="4">
    <source>
        <dbReference type="ARBA" id="ARBA00011738"/>
    </source>
</evidence>
<evidence type="ECO:0000256" key="9">
    <source>
        <dbReference type="ARBA" id="ARBA00022898"/>
    </source>
</evidence>
<dbReference type="Pfam" id="PF00464">
    <property type="entry name" value="SHMT"/>
    <property type="match status" value="1"/>
</dbReference>
<dbReference type="InterPro" id="IPR039429">
    <property type="entry name" value="SHMT-like_dom"/>
</dbReference>
<evidence type="ECO:0000256" key="3">
    <source>
        <dbReference type="ARBA" id="ARBA00006376"/>
    </source>
</evidence>
<reference evidence="14 15" key="1">
    <citation type="submission" date="2019-03" db="EMBL/GenBank/DDBJ databases">
        <title>Genomic Encyclopedia of Type Strains, Phase IV (KMG-IV): sequencing the most valuable type-strain genomes for metagenomic binning, comparative biology and taxonomic classification.</title>
        <authorList>
            <person name="Goeker M."/>
        </authorList>
    </citation>
    <scope>NUCLEOTIDE SEQUENCE [LARGE SCALE GENOMIC DNA]</scope>
    <source>
        <strain evidence="14 15">DSM 100451</strain>
    </source>
</reference>
<evidence type="ECO:0000256" key="7">
    <source>
        <dbReference type="ARBA" id="ARBA00022605"/>
    </source>
</evidence>
<evidence type="ECO:0000259" key="13">
    <source>
        <dbReference type="Pfam" id="PF00464"/>
    </source>
</evidence>
<keyword evidence="8 11" id="KW-0808">Transferase</keyword>